<evidence type="ECO:0000256" key="1">
    <source>
        <dbReference type="SAM" id="Coils"/>
    </source>
</evidence>
<dbReference type="AlphaFoldDB" id="A0A9D1GNU0"/>
<dbReference type="InterPro" id="IPR052376">
    <property type="entry name" value="Oxidative_Scav/Glycosyltrans"/>
</dbReference>
<reference evidence="3" key="1">
    <citation type="submission" date="2020-10" db="EMBL/GenBank/DDBJ databases">
        <authorList>
            <person name="Gilroy R."/>
        </authorList>
    </citation>
    <scope>NUCLEOTIDE SEQUENCE</scope>
    <source>
        <strain evidence="3">ChiHecec2B26-709</strain>
    </source>
</reference>
<dbReference type="Gene3D" id="1.10.287.1490">
    <property type="match status" value="1"/>
</dbReference>
<dbReference type="Proteomes" id="UP000886881">
    <property type="component" value="Unassembled WGS sequence"/>
</dbReference>
<comment type="caution">
    <text evidence="3">The sequence shown here is derived from an EMBL/GenBank/DDBJ whole genome shotgun (WGS) entry which is preliminary data.</text>
</comment>
<dbReference type="InterPro" id="IPR003743">
    <property type="entry name" value="Zf-RING_7"/>
</dbReference>
<reference evidence="3" key="2">
    <citation type="journal article" date="2021" name="PeerJ">
        <title>Extensive microbial diversity within the chicken gut microbiome revealed by metagenomics and culture.</title>
        <authorList>
            <person name="Gilroy R."/>
            <person name="Ravi A."/>
            <person name="Getino M."/>
            <person name="Pursley I."/>
            <person name="Horton D.L."/>
            <person name="Alikhan N.F."/>
            <person name="Baker D."/>
            <person name="Gharbi K."/>
            <person name="Hall N."/>
            <person name="Watson M."/>
            <person name="Adriaenssens E.M."/>
            <person name="Foster-Nyarko E."/>
            <person name="Jarju S."/>
            <person name="Secka A."/>
            <person name="Antonio M."/>
            <person name="Oren A."/>
            <person name="Chaudhuri R.R."/>
            <person name="La Ragione R."/>
            <person name="Hildebrand F."/>
            <person name="Pallen M.J."/>
        </authorList>
    </citation>
    <scope>NUCLEOTIDE SEQUENCE</scope>
    <source>
        <strain evidence="3">ChiHecec2B26-709</strain>
    </source>
</reference>
<organism evidence="3 4">
    <name type="scientific">Candidatus Cryptobacteroides merdipullorum</name>
    <dbReference type="NCBI Taxonomy" id="2840771"/>
    <lineage>
        <taxon>Bacteria</taxon>
        <taxon>Pseudomonadati</taxon>
        <taxon>Bacteroidota</taxon>
        <taxon>Bacteroidia</taxon>
        <taxon>Bacteroidales</taxon>
        <taxon>Candidatus Cryptobacteroides</taxon>
    </lineage>
</organism>
<proteinExistence type="predicted"/>
<dbReference type="Pfam" id="PF02591">
    <property type="entry name" value="Zn_ribbon_9"/>
    <property type="match status" value="1"/>
</dbReference>
<evidence type="ECO:0000259" key="2">
    <source>
        <dbReference type="Pfam" id="PF02591"/>
    </source>
</evidence>
<dbReference type="PANTHER" id="PTHR39082">
    <property type="entry name" value="PHOSPHOLIPASE C-BETA-2-RELATED"/>
    <property type="match status" value="1"/>
</dbReference>
<feature type="domain" description="C4-type zinc ribbon" evidence="2">
    <location>
        <begin position="240"/>
        <end position="272"/>
    </location>
</feature>
<sequence>MATTKKTTKVVTPIDERETFVSLRKNFAENEQAAQEKLKMLYELQATDMEIDKLVQLRGELPEEVAELEGELDNQKARYARTEQMIEGYNQSIEENKQQIDELVQETEKYRSQLGNITNSREFDSINKEIENQELLKAIAEKNINEARAAIEDCKADLDRINDAITIRESDLEAKKNELAGIVESTAKEEKTLEERRSTFTSKLDERTISAYERIRNSTHNHLAVVTLFPRNEDGTYGNACGGCFHTITPQRLIDIASGKKLVICEHCGRIIVNPDI</sequence>
<keyword evidence="1" id="KW-0175">Coiled coil</keyword>
<evidence type="ECO:0000313" key="3">
    <source>
        <dbReference type="EMBL" id="HIT47566.1"/>
    </source>
</evidence>
<dbReference type="EMBL" id="DVLC01000124">
    <property type="protein sequence ID" value="HIT47566.1"/>
    <property type="molecule type" value="Genomic_DNA"/>
</dbReference>
<protein>
    <recommendedName>
        <fullName evidence="2">C4-type zinc ribbon domain-containing protein</fullName>
    </recommendedName>
</protein>
<evidence type="ECO:0000313" key="4">
    <source>
        <dbReference type="Proteomes" id="UP000886881"/>
    </source>
</evidence>
<feature type="coiled-coil region" evidence="1">
    <location>
        <begin position="65"/>
        <end position="164"/>
    </location>
</feature>
<gene>
    <name evidence="3" type="ORF">IAC35_06885</name>
</gene>
<dbReference type="PANTHER" id="PTHR39082:SF1">
    <property type="entry name" value="SCAVENGER RECEPTOR CLASS A MEMBER 3"/>
    <property type="match status" value="1"/>
</dbReference>
<accession>A0A9D1GNU0</accession>
<name>A0A9D1GNU0_9BACT</name>